<protein>
    <recommendedName>
        <fullName evidence="3">DUF4258 domain-containing protein</fullName>
    </recommendedName>
</protein>
<evidence type="ECO:0000313" key="2">
    <source>
        <dbReference type="Proteomes" id="UP000176631"/>
    </source>
</evidence>
<accession>A0A1G1W702</accession>
<name>A0A1G1W702_9BACT</name>
<dbReference type="STRING" id="1802593.A2172_04490"/>
<dbReference type="Proteomes" id="UP000176631">
    <property type="component" value="Unassembled WGS sequence"/>
</dbReference>
<comment type="caution">
    <text evidence="1">The sequence shown here is derived from an EMBL/GenBank/DDBJ whole genome shotgun (WGS) entry which is preliminary data.</text>
</comment>
<dbReference type="InterPro" id="IPR025354">
    <property type="entry name" value="DUF4258"/>
</dbReference>
<evidence type="ECO:0000313" key="1">
    <source>
        <dbReference type="EMBL" id="OGY23452.1"/>
    </source>
</evidence>
<proteinExistence type="predicted"/>
<sequence>MILKEIISKIRLNQYDLSEHAHVERQVEHITVKEIEETILFGEIIENYPQDPRGESVLVGAKLKNRSLHVVCGKKDDRILIITVYEPKTPKWLDYKTRSRKVKSRL</sequence>
<reference evidence="1 2" key="1">
    <citation type="journal article" date="2016" name="Nat. Commun.">
        <title>Thousands of microbial genomes shed light on interconnected biogeochemical processes in an aquifer system.</title>
        <authorList>
            <person name="Anantharaman K."/>
            <person name="Brown C.T."/>
            <person name="Hug L.A."/>
            <person name="Sharon I."/>
            <person name="Castelle C.J."/>
            <person name="Probst A.J."/>
            <person name="Thomas B.C."/>
            <person name="Singh A."/>
            <person name="Wilkins M.J."/>
            <person name="Karaoz U."/>
            <person name="Brodie E.L."/>
            <person name="Williams K.H."/>
            <person name="Hubbard S.S."/>
            <person name="Banfield J.F."/>
        </authorList>
    </citation>
    <scope>NUCLEOTIDE SEQUENCE [LARGE SCALE GENOMIC DNA]</scope>
</reference>
<dbReference type="AlphaFoldDB" id="A0A1G1W702"/>
<dbReference type="Pfam" id="PF14076">
    <property type="entry name" value="DUF4258"/>
    <property type="match status" value="1"/>
</dbReference>
<organism evidence="1 2">
    <name type="scientific">Candidatus Woykebacteria bacterium RBG_13_40_15</name>
    <dbReference type="NCBI Taxonomy" id="1802593"/>
    <lineage>
        <taxon>Bacteria</taxon>
        <taxon>Candidatus Woykeibacteriota</taxon>
    </lineage>
</organism>
<evidence type="ECO:0008006" key="3">
    <source>
        <dbReference type="Google" id="ProtNLM"/>
    </source>
</evidence>
<dbReference type="EMBL" id="MHCP01000025">
    <property type="protein sequence ID" value="OGY23452.1"/>
    <property type="molecule type" value="Genomic_DNA"/>
</dbReference>
<gene>
    <name evidence="1" type="ORF">A2172_04490</name>
</gene>